<proteinExistence type="predicted"/>
<accession>A0A5N6M111</accession>
<evidence type="ECO:0000256" key="1">
    <source>
        <dbReference type="SAM" id="MobiDB-lite"/>
    </source>
</evidence>
<name>A0A5N6M111_9ASTR</name>
<comment type="caution">
    <text evidence="2">The sequence shown here is derived from an EMBL/GenBank/DDBJ whole genome shotgun (WGS) entry which is preliminary data.</text>
</comment>
<dbReference type="OrthoDB" id="1432211at2759"/>
<feature type="compositionally biased region" description="Polar residues" evidence="1">
    <location>
        <begin position="68"/>
        <end position="89"/>
    </location>
</feature>
<dbReference type="Proteomes" id="UP000326396">
    <property type="component" value="Linkage Group LG7"/>
</dbReference>
<feature type="region of interest" description="Disordered" evidence="1">
    <location>
        <begin position="67"/>
        <end position="89"/>
    </location>
</feature>
<evidence type="ECO:0000313" key="3">
    <source>
        <dbReference type="Proteomes" id="UP000326396"/>
    </source>
</evidence>
<reference evidence="2 3" key="1">
    <citation type="submission" date="2019-05" db="EMBL/GenBank/DDBJ databases">
        <title>Mikania micrantha, genome provides insights into the molecular mechanism of rapid growth.</title>
        <authorList>
            <person name="Liu B."/>
        </authorList>
    </citation>
    <scope>NUCLEOTIDE SEQUENCE [LARGE SCALE GENOMIC DNA]</scope>
    <source>
        <strain evidence="2">NLD-2019</strain>
        <tissue evidence="2">Leaf</tissue>
    </source>
</reference>
<evidence type="ECO:0000313" key="2">
    <source>
        <dbReference type="EMBL" id="KAD3067594.1"/>
    </source>
</evidence>
<gene>
    <name evidence="2" type="ORF">E3N88_35474</name>
</gene>
<sequence>MDPINTPVWYAAFQNQTHTGLYIWSGVECNPSPGAADVPPMLSTQTGPLPFSFLLIQGKKTCLKSADRASSVNQESSRPSFTPESLMSSHTDGGQVFQWDRGYGSANKCPEGKLRVLLLGDDEYESQEGEHLRIEDVVAGGTWRRNPPRTCLALESEGLVTTFGGAHTLKFDGTLNGILVASMVDIGTTHNFISRRLITTLVFDMDNLELILGMDWLSSSGEVVHDWHNFWMKFNYACTSVVLQGISWNQPHSAALQQWLGVPVWLQGAQLLDEAKRDVEIQQLIQKYLLNSTKLPGYTLKNGILHYQNHVVISLHSKFIRLLLHEFHNTPSGFVRECDVKKASSTVPGGLLQPLDIPDAIWENLSMDFIVGLPLIPPK</sequence>
<keyword evidence="3" id="KW-1185">Reference proteome</keyword>
<organism evidence="2 3">
    <name type="scientific">Mikania micrantha</name>
    <name type="common">bitter vine</name>
    <dbReference type="NCBI Taxonomy" id="192012"/>
    <lineage>
        <taxon>Eukaryota</taxon>
        <taxon>Viridiplantae</taxon>
        <taxon>Streptophyta</taxon>
        <taxon>Embryophyta</taxon>
        <taxon>Tracheophyta</taxon>
        <taxon>Spermatophyta</taxon>
        <taxon>Magnoliopsida</taxon>
        <taxon>eudicotyledons</taxon>
        <taxon>Gunneridae</taxon>
        <taxon>Pentapetalae</taxon>
        <taxon>asterids</taxon>
        <taxon>campanulids</taxon>
        <taxon>Asterales</taxon>
        <taxon>Asteraceae</taxon>
        <taxon>Asteroideae</taxon>
        <taxon>Heliantheae alliance</taxon>
        <taxon>Eupatorieae</taxon>
        <taxon>Mikania</taxon>
    </lineage>
</organism>
<dbReference type="EMBL" id="SZYD01000017">
    <property type="protein sequence ID" value="KAD3067594.1"/>
    <property type="molecule type" value="Genomic_DNA"/>
</dbReference>
<dbReference type="AlphaFoldDB" id="A0A5N6M111"/>
<protein>
    <submittedName>
        <fullName evidence="2">Uncharacterized protein</fullName>
    </submittedName>
</protein>